<proteinExistence type="predicted"/>
<organism evidence="1 2">
    <name type="scientific">Paenibacillus mesotrionivorans</name>
    <dbReference type="NCBI Taxonomy" id="3160968"/>
    <lineage>
        <taxon>Bacteria</taxon>
        <taxon>Bacillati</taxon>
        <taxon>Bacillota</taxon>
        <taxon>Bacilli</taxon>
        <taxon>Bacillales</taxon>
        <taxon>Paenibacillaceae</taxon>
        <taxon>Paenibacillus</taxon>
    </lineage>
</organism>
<evidence type="ECO:0000313" key="2">
    <source>
        <dbReference type="Proteomes" id="UP001631969"/>
    </source>
</evidence>
<gene>
    <name evidence="1" type="ORF">ACI1P1_00760</name>
</gene>
<accession>A0ACC7NXN0</accession>
<sequence>MVTCNIEGLLEAAATKSSRKAIFKEGLLDTGLLLYPPGQSTPDHKHADIDEVFYVVSGEGTVRINNVELLLKEKDVLYSPHGEMHGFYNTSPHNWVVLQVKVKVN</sequence>
<reference evidence="1" key="1">
    <citation type="submission" date="2024-12" db="EMBL/GenBank/DDBJ databases">
        <authorList>
            <person name="Wu N."/>
        </authorList>
    </citation>
    <scope>NUCLEOTIDE SEQUENCE</scope>
    <source>
        <strain evidence="1">P15</strain>
    </source>
</reference>
<dbReference type="Proteomes" id="UP001631969">
    <property type="component" value="Unassembled WGS sequence"/>
</dbReference>
<comment type="caution">
    <text evidence="1">The sequence shown here is derived from an EMBL/GenBank/DDBJ whole genome shotgun (WGS) entry which is preliminary data.</text>
</comment>
<protein>
    <submittedName>
        <fullName evidence="1">Cupin domain-containing protein</fullName>
    </submittedName>
</protein>
<evidence type="ECO:0000313" key="1">
    <source>
        <dbReference type="EMBL" id="MFM9326817.1"/>
    </source>
</evidence>
<name>A0ACC7NXN0_9BACL</name>
<keyword evidence="2" id="KW-1185">Reference proteome</keyword>
<dbReference type="EMBL" id="JBJURJ010000001">
    <property type="protein sequence ID" value="MFM9326817.1"/>
    <property type="molecule type" value="Genomic_DNA"/>
</dbReference>